<keyword evidence="5" id="KW-0645">Protease</keyword>
<dbReference type="AlphaFoldDB" id="A0A397SU31"/>
<evidence type="ECO:0000256" key="8">
    <source>
        <dbReference type="ARBA" id="ARBA00022729"/>
    </source>
</evidence>
<dbReference type="GO" id="GO:0004185">
    <property type="term" value="F:serine-type carboxypeptidase activity"/>
    <property type="evidence" value="ECO:0007669"/>
    <property type="project" value="UniProtKB-EC"/>
</dbReference>
<protein>
    <recommendedName>
        <fullName evidence="17">Pheromone-processing carboxypeptidase KEX1</fullName>
        <ecNumber evidence="15">3.4.16.6</ecNumber>
    </recommendedName>
    <alternativeName>
        <fullName evidence="18">Carboxypeptidase D</fullName>
    </alternativeName>
    <alternativeName>
        <fullName evidence="16">Pheromone-processing carboxypeptidase kex1</fullName>
    </alternativeName>
</protein>
<comment type="caution">
    <text evidence="22">The sequence shown here is derived from an EMBL/GenBank/DDBJ whole genome shotgun (WGS) entry which is preliminary data.</text>
</comment>
<evidence type="ECO:0000313" key="22">
    <source>
        <dbReference type="EMBL" id="RIA89478.1"/>
    </source>
</evidence>
<dbReference type="GO" id="GO:0006508">
    <property type="term" value="P:proteolysis"/>
    <property type="evidence" value="ECO:0007669"/>
    <property type="project" value="UniProtKB-KW"/>
</dbReference>
<keyword evidence="23" id="KW-1185">Reference proteome</keyword>
<dbReference type="InterPro" id="IPR001563">
    <property type="entry name" value="Peptidase_S10"/>
</dbReference>
<reference evidence="22 23" key="1">
    <citation type="submission" date="2018-06" db="EMBL/GenBank/DDBJ databases">
        <title>Comparative genomics reveals the genomic features of Rhizophagus irregularis, R. cerebriforme, R. diaphanum and Gigaspora rosea, and their symbiotic lifestyle signature.</title>
        <authorList>
            <person name="Morin E."/>
            <person name="San Clemente H."/>
            <person name="Chen E.C.H."/>
            <person name="De La Providencia I."/>
            <person name="Hainaut M."/>
            <person name="Kuo A."/>
            <person name="Kohler A."/>
            <person name="Murat C."/>
            <person name="Tang N."/>
            <person name="Roy S."/>
            <person name="Loubradou J."/>
            <person name="Henrissat B."/>
            <person name="Grigoriev I.V."/>
            <person name="Corradi N."/>
            <person name="Roux C."/>
            <person name="Martin F.M."/>
        </authorList>
    </citation>
    <scope>NUCLEOTIDE SEQUENCE [LARGE SCALE GENOMIC DNA]</scope>
    <source>
        <strain evidence="22 23">DAOM 227022</strain>
    </source>
</reference>
<evidence type="ECO:0000256" key="12">
    <source>
        <dbReference type="ARBA" id="ARBA00023136"/>
    </source>
</evidence>
<keyword evidence="10 20" id="KW-1133">Transmembrane helix</keyword>
<keyword evidence="9 22" id="KW-0378">Hydrolase</keyword>
<dbReference type="FunFam" id="3.40.50.1820:FF:000121">
    <property type="entry name" value="Carboxypeptidase D"/>
    <property type="match status" value="1"/>
</dbReference>
<evidence type="ECO:0000256" key="11">
    <source>
        <dbReference type="ARBA" id="ARBA00023034"/>
    </source>
</evidence>
<evidence type="ECO:0000256" key="5">
    <source>
        <dbReference type="ARBA" id="ARBA00022670"/>
    </source>
</evidence>
<dbReference type="InterPro" id="IPR033124">
    <property type="entry name" value="Ser_caboxypep_his_AS"/>
</dbReference>
<evidence type="ECO:0000256" key="18">
    <source>
        <dbReference type="ARBA" id="ARBA00042717"/>
    </source>
</evidence>
<dbReference type="PANTHER" id="PTHR11802:SF190">
    <property type="entry name" value="PHEROMONE-PROCESSING CARBOXYPEPTIDASE KEX1"/>
    <property type="match status" value="1"/>
</dbReference>
<dbReference type="EMBL" id="QKYT01000218">
    <property type="protein sequence ID" value="RIA89478.1"/>
    <property type="molecule type" value="Genomic_DNA"/>
</dbReference>
<keyword evidence="13" id="KW-0325">Glycoprotein</keyword>
<keyword evidence="8 21" id="KW-0732">Signal</keyword>
<comment type="subcellular location">
    <subcellularLocation>
        <location evidence="2">Golgi apparatus</location>
        <location evidence="2">trans-Golgi network membrane</location>
        <topology evidence="2">Single-pass type I membrane protein</topology>
    </subcellularLocation>
</comment>
<accession>A0A397SU31</accession>
<dbReference type="OrthoDB" id="443318at2759"/>
<evidence type="ECO:0000256" key="19">
    <source>
        <dbReference type="SAM" id="MobiDB-lite"/>
    </source>
</evidence>
<evidence type="ECO:0000256" key="7">
    <source>
        <dbReference type="ARBA" id="ARBA00022703"/>
    </source>
</evidence>
<evidence type="ECO:0000313" key="23">
    <source>
        <dbReference type="Proteomes" id="UP000265703"/>
    </source>
</evidence>
<keyword evidence="11" id="KW-0333">Golgi apparatus</keyword>
<comment type="catalytic activity">
    <reaction evidence="1">
        <text>Preferential release of a C-terminal arginine or lysine residue.</text>
        <dbReference type="EC" id="3.4.16.6"/>
    </reaction>
</comment>
<dbReference type="PANTHER" id="PTHR11802">
    <property type="entry name" value="SERINE PROTEASE FAMILY S10 SERINE CARBOXYPEPTIDASE"/>
    <property type="match status" value="1"/>
</dbReference>
<feature type="transmembrane region" description="Helical" evidence="20">
    <location>
        <begin position="489"/>
        <end position="512"/>
    </location>
</feature>
<dbReference type="Pfam" id="PF00450">
    <property type="entry name" value="Peptidase_S10"/>
    <property type="match status" value="1"/>
</dbReference>
<dbReference type="SUPFAM" id="SSF53474">
    <property type="entry name" value="alpha/beta-Hydrolases"/>
    <property type="match status" value="1"/>
</dbReference>
<comment type="similarity">
    <text evidence="3">Belongs to the peptidase S10 family.</text>
</comment>
<dbReference type="PRINTS" id="PR00724">
    <property type="entry name" value="CRBOXYPTASEC"/>
</dbReference>
<evidence type="ECO:0000256" key="3">
    <source>
        <dbReference type="ARBA" id="ARBA00009431"/>
    </source>
</evidence>
<name>A0A397SU31_9GLOM</name>
<dbReference type="STRING" id="658196.A0A397SU31"/>
<gene>
    <name evidence="22" type="ORF">C1645_824798</name>
</gene>
<evidence type="ECO:0000256" key="16">
    <source>
        <dbReference type="ARBA" id="ARBA00040403"/>
    </source>
</evidence>
<evidence type="ECO:0000256" key="15">
    <source>
        <dbReference type="ARBA" id="ARBA00038895"/>
    </source>
</evidence>
<sequence>MKFNLKSLALTIGLAILTVTKISEAANAADYYVRSLPGLPDSLYLKSHAGHITIDEQSESNIFFWLMHNLHIADNAKLIIWLNGGPGCMDGVFLETGPFRMNKDQTLKPFYGSWNEYANVLYVDQPVGTGFSFTNQYNYVNNVTQIPQQFLIFLDKFFEIFPEYSQDDLYLAGESFAGTYIPYIANGILKRNYETKTPNNRKYNLRGIAIGNGWIDPISQYHSYYDFAIANKLLDGDNKKLAEAHLKLCNEALKKSITIKKGECEEILGIILESSVKRIGKVDTCINQYDIRDHSDSYPYCGLKWPYELTTIYDYLRRPDVIKDLHATRKKELWVECSSTVSARFDGDLSPPSITLFPEILKQINVLLFSGDQDIICNYMGTEAMINNLEWNGYKGFQNNTKLLWYVNNTLAGHIVTERNLTYVKVFNASHMVPYDVPIVSMDMMYRFMGLDHHVVNKFQSKIESEDFDDNKDNLDSEHKDDDEIWNRYYDAGTTTLIIVIFGVLGLVAFIFRGKIIEKIRNTNQIMKVNTEETNEMENLVIDTQLSGDLDHFGDSDAEGDDTQKSNSYHQKKYHDEEKDIN</sequence>
<comment type="function">
    <text evidence="14">Protease with a carboxypeptidase B-like function involved in the C-terminal processing of the lysine and arginine residues from protein precursors. Promotes cell fusion and is involved in the programmed cell death.</text>
</comment>
<evidence type="ECO:0000256" key="17">
    <source>
        <dbReference type="ARBA" id="ARBA00040628"/>
    </source>
</evidence>
<feature type="chain" id="PRO_5017482952" description="Pheromone-processing carboxypeptidase KEX1" evidence="21">
    <location>
        <begin position="26"/>
        <end position="582"/>
    </location>
</feature>
<evidence type="ECO:0000256" key="6">
    <source>
        <dbReference type="ARBA" id="ARBA00022692"/>
    </source>
</evidence>
<dbReference type="GO" id="GO:0006915">
    <property type="term" value="P:apoptotic process"/>
    <property type="evidence" value="ECO:0007669"/>
    <property type="project" value="UniProtKB-KW"/>
</dbReference>
<evidence type="ECO:0000256" key="1">
    <source>
        <dbReference type="ARBA" id="ARBA00001003"/>
    </source>
</evidence>
<dbReference type="EC" id="3.4.16.6" evidence="15"/>
<evidence type="ECO:0000256" key="21">
    <source>
        <dbReference type="SAM" id="SignalP"/>
    </source>
</evidence>
<evidence type="ECO:0000256" key="20">
    <source>
        <dbReference type="SAM" id="Phobius"/>
    </source>
</evidence>
<keyword evidence="6 20" id="KW-0812">Transmembrane</keyword>
<keyword evidence="7" id="KW-0053">Apoptosis</keyword>
<dbReference type="Gene3D" id="3.40.50.1820">
    <property type="entry name" value="alpha/beta hydrolase"/>
    <property type="match status" value="1"/>
</dbReference>
<dbReference type="PROSITE" id="PS00560">
    <property type="entry name" value="CARBOXYPEPT_SER_HIS"/>
    <property type="match status" value="1"/>
</dbReference>
<evidence type="ECO:0000256" key="14">
    <source>
        <dbReference type="ARBA" id="ARBA00037042"/>
    </source>
</evidence>
<evidence type="ECO:0000256" key="4">
    <source>
        <dbReference type="ARBA" id="ARBA00022645"/>
    </source>
</evidence>
<dbReference type="Proteomes" id="UP000265703">
    <property type="component" value="Unassembled WGS sequence"/>
</dbReference>
<feature type="region of interest" description="Disordered" evidence="19">
    <location>
        <begin position="552"/>
        <end position="582"/>
    </location>
</feature>
<evidence type="ECO:0000256" key="9">
    <source>
        <dbReference type="ARBA" id="ARBA00022801"/>
    </source>
</evidence>
<evidence type="ECO:0000256" key="13">
    <source>
        <dbReference type="ARBA" id="ARBA00023180"/>
    </source>
</evidence>
<evidence type="ECO:0000256" key="10">
    <source>
        <dbReference type="ARBA" id="ARBA00022989"/>
    </source>
</evidence>
<keyword evidence="4" id="KW-0121">Carboxypeptidase</keyword>
<organism evidence="22 23">
    <name type="scientific">Glomus cerebriforme</name>
    <dbReference type="NCBI Taxonomy" id="658196"/>
    <lineage>
        <taxon>Eukaryota</taxon>
        <taxon>Fungi</taxon>
        <taxon>Fungi incertae sedis</taxon>
        <taxon>Mucoromycota</taxon>
        <taxon>Glomeromycotina</taxon>
        <taxon>Glomeromycetes</taxon>
        <taxon>Glomerales</taxon>
        <taxon>Glomeraceae</taxon>
        <taxon>Glomus</taxon>
    </lineage>
</organism>
<feature type="signal peptide" evidence="21">
    <location>
        <begin position="1"/>
        <end position="25"/>
    </location>
</feature>
<keyword evidence="12 20" id="KW-0472">Membrane</keyword>
<proteinExistence type="inferred from homology"/>
<evidence type="ECO:0000256" key="2">
    <source>
        <dbReference type="ARBA" id="ARBA00004393"/>
    </source>
</evidence>
<dbReference type="InterPro" id="IPR029058">
    <property type="entry name" value="AB_hydrolase_fold"/>
</dbReference>
<dbReference type="GO" id="GO:0005802">
    <property type="term" value="C:trans-Golgi network"/>
    <property type="evidence" value="ECO:0007669"/>
    <property type="project" value="TreeGrafter"/>
</dbReference>